<keyword evidence="6" id="KW-0808">Transferase</keyword>
<dbReference type="InterPro" id="IPR011009">
    <property type="entry name" value="Kinase-like_dom_sf"/>
</dbReference>
<dbReference type="PANTHER" id="PTHR22984:SF25">
    <property type="entry name" value="PROTEIN KINASE DOMAIN-CONTAINING PROTEIN"/>
    <property type="match status" value="1"/>
</dbReference>
<dbReference type="EC" id="2.7.11.1" evidence="3"/>
<comment type="subcellular location">
    <subcellularLocation>
        <location evidence="1">Host cytoplasm</location>
    </subcellularLocation>
</comment>
<comment type="similarity">
    <text evidence="2">Belongs to the protein kinase superfamily. CAMK Ser/Thr protein kinase family. PIM subfamily.</text>
</comment>
<evidence type="ECO:0000256" key="4">
    <source>
        <dbReference type="ARBA" id="ARBA00016885"/>
    </source>
</evidence>
<name>A0A3M0KUT1_HIRRU</name>
<evidence type="ECO:0000313" key="18">
    <source>
        <dbReference type="Proteomes" id="UP000269221"/>
    </source>
</evidence>
<dbReference type="GO" id="GO:0005524">
    <property type="term" value="F:ATP binding"/>
    <property type="evidence" value="ECO:0007669"/>
    <property type="project" value="UniProtKB-UniRule"/>
</dbReference>
<dbReference type="STRING" id="333673.A0A3M0KUT1"/>
<dbReference type="PROSITE" id="PS00108">
    <property type="entry name" value="PROTEIN_KINASE_ST"/>
    <property type="match status" value="1"/>
</dbReference>
<evidence type="ECO:0000256" key="10">
    <source>
        <dbReference type="ARBA" id="ARBA00023200"/>
    </source>
</evidence>
<feature type="binding site" evidence="13">
    <location>
        <position position="84"/>
    </location>
    <ligand>
        <name>ATP</name>
        <dbReference type="ChEBI" id="CHEBI:30616"/>
    </ligand>
</feature>
<evidence type="ECO:0000256" key="7">
    <source>
        <dbReference type="ARBA" id="ARBA00022741"/>
    </source>
</evidence>
<dbReference type="AlphaFoldDB" id="A0A3M0KUT1"/>
<dbReference type="SUPFAM" id="SSF48403">
    <property type="entry name" value="Ankyrin repeat"/>
    <property type="match status" value="1"/>
</dbReference>
<evidence type="ECO:0000256" key="14">
    <source>
        <dbReference type="RuleBase" id="RU000304"/>
    </source>
</evidence>
<sequence length="330" mass="36752">MGRAVAMGDGGVLITALVLLLAAVAVCWAVGHWPPRWRQAGTTKRRQKKELQELYQLGPQLGSGGFGTVFSGTRLSDGSPVALKRVPRESVLQWHKLPDGTRVPLEIVLMQKVGSGCQNIIQLLDWFELPDSFVLVLERPEQSQDLLELLLEQEFLPEESARWLFCQVLDAVQHCTACGVLHRDIKPENLLVNPETGDLKLIDFGCGTFLQEQAFTTFAGTHLYCPPEWICLGCYDGHAATIWSLGVLLYVMVCGEMPFQSDRDIVSGQLVFRLKVSPEPDTQHSECFWYGLAKRCKGLVEAGDDVGQPDKENVTLLHWAAVNNRQELVK</sequence>
<keyword evidence="10" id="KW-1035">Host cytoplasm</keyword>
<dbReference type="Pfam" id="PF00069">
    <property type="entry name" value="Pkinase"/>
    <property type="match status" value="1"/>
</dbReference>
<dbReference type="InterPro" id="IPR036770">
    <property type="entry name" value="Ankyrin_rpt-contain_sf"/>
</dbReference>
<evidence type="ECO:0000256" key="13">
    <source>
        <dbReference type="PROSITE-ProRule" id="PRU10141"/>
    </source>
</evidence>
<evidence type="ECO:0000256" key="12">
    <source>
        <dbReference type="ARBA" id="ARBA00048679"/>
    </source>
</evidence>
<evidence type="ECO:0000256" key="2">
    <source>
        <dbReference type="ARBA" id="ARBA00005505"/>
    </source>
</evidence>
<evidence type="ECO:0000259" key="16">
    <source>
        <dbReference type="PROSITE" id="PS50011"/>
    </source>
</evidence>
<dbReference type="InterPro" id="IPR000719">
    <property type="entry name" value="Prot_kinase_dom"/>
</dbReference>
<protein>
    <recommendedName>
        <fullName evidence="4">Serine/threonine-protein kinase 1</fullName>
        <ecNumber evidence="3">2.7.11.1</ecNumber>
    </recommendedName>
</protein>
<evidence type="ECO:0000256" key="6">
    <source>
        <dbReference type="ARBA" id="ARBA00022679"/>
    </source>
</evidence>
<comment type="catalytic activity">
    <reaction evidence="12">
        <text>L-seryl-[protein] + ATP = O-phospho-L-seryl-[protein] + ADP + H(+)</text>
        <dbReference type="Rhea" id="RHEA:17989"/>
        <dbReference type="Rhea" id="RHEA-COMP:9863"/>
        <dbReference type="Rhea" id="RHEA-COMP:11604"/>
        <dbReference type="ChEBI" id="CHEBI:15378"/>
        <dbReference type="ChEBI" id="CHEBI:29999"/>
        <dbReference type="ChEBI" id="CHEBI:30616"/>
        <dbReference type="ChEBI" id="CHEBI:83421"/>
        <dbReference type="ChEBI" id="CHEBI:456216"/>
        <dbReference type="EC" id="2.7.11.1"/>
    </reaction>
</comment>
<dbReference type="SUPFAM" id="SSF56112">
    <property type="entry name" value="Protein kinase-like (PK-like)"/>
    <property type="match status" value="1"/>
</dbReference>
<dbReference type="GO" id="GO:0005737">
    <property type="term" value="C:cytoplasm"/>
    <property type="evidence" value="ECO:0007669"/>
    <property type="project" value="TreeGrafter"/>
</dbReference>
<feature type="domain" description="Protein kinase" evidence="16">
    <location>
        <begin position="55"/>
        <end position="330"/>
    </location>
</feature>
<feature type="signal peptide" evidence="15">
    <location>
        <begin position="1"/>
        <end position="29"/>
    </location>
</feature>
<dbReference type="SMART" id="SM00220">
    <property type="entry name" value="S_TKc"/>
    <property type="match status" value="1"/>
</dbReference>
<evidence type="ECO:0000313" key="17">
    <source>
        <dbReference type="EMBL" id="RMC10847.1"/>
    </source>
</evidence>
<gene>
    <name evidence="17" type="ORF">DUI87_12559</name>
</gene>
<keyword evidence="18" id="KW-1185">Reference proteome</keyword>
<dbReference type="PANTHER" id="PTHR22984">
    <property type="entry name" value="SERINE/THREONINE-PROTEIN KINASE PIM"/>
    <property type="match status" value="1"/>
</dbReference>
<dbReference type="GO" id="GO:0004674">
    <property type="term" value="F:protein serine/threonine kinase activity"/>
    <property type="evidence" value="ECO:0007669"/>
    <property type="project" value="UniProtKB-KW"/>
</dbReference>
<keyword evidence="8" id="KW-0418">Kinase</keyword>
<organism evidence="17 18">
    <name type="scientific">Hirundo rustica rustica</name>
    <dbReference type="NCBI Taxonomy" id="333673"/>
    <lineage>
        <taxon>Eukaryota</taxon>
        <taxon>Metazoa</taxon>
        <taxon>Chordata</taxon>
        <taxon>Craniata</taxon>
        <taxon>Vertebrata</taxon>
        <taxon>Euteleostomi</taxon>
        <taxon>Archelosauria</taxon>
        <taxon>Archosauria</taxon>
        <taxon>Dinosauria</taxon>
        <taxon>Saurischia</taxon>
        <taxon>Theropoda</taxon>
        <taxon>Coelurosauria</taxon>
        <taxon>Aves</taxon>
        <taxon>Neognathae</taxon>
        <taxon>Neoaves</taxon>
        <taxon>Telluraves</taxon>
        <taxon>Australaves</taxon>
        <taxon>Passeriformes</taxon>
        <taxon>Sylvioidea</taxon>
        <taxon>Hirundinidae</taxon>
        <taxon>Hirundo</taxon>
    </lineage>
</organism>
<dbReference type="InterPro" id="IPR017441">
    <property type="entry name" value="Protein_kinase_ATP_BS"/>
</dbReference>
<comment type="caution">
    <text evidence="17">The sequence shown here is derived from an EMBL/GenBank/DDBJ whole genome shotgun (WGS) entry which is preliminary data.</text>
</comment>
<reference evidence="17 18" key="1">
    <citation type="submission" date="2018-07" db="EMBL/GenBank/DDBJ databases">
        <title>A high quality draft genome assembly of the barn swallow (H. rustica rustica).</title>
        <authorList>
            <person name="Formenti G."/>
            <person name="Chiara M."/>
            <person name="Poveda L."/>
            <person name="Francoijs K.-J."/>
            <person name="Bonisoli-Alquati A."/>
            <person name="Canova L."/>
            <person name="Gianfranceschi L."/>
            <person name="Horner D.S."/>
            <person name="Saino N."/>
        </authorList>
    </citation>
    <scope>NUCLEOTIDE SEQUENCE [LARGE SCALE GENOMIC DNA]</scope>
    <source>
        <strain evidence="17">Chelidonia</strain>
        <tissue evidence="17">Blood</tissue>
    </source>
</reference>
<dbReference type="OrthoDB" id="10252171at2759"/>
<evidence type="ECO:0000256" key="9">
    <source>
        <dbReference type="ARBA" id="ARBA00022840"/>
    </source>
</evidence>
<evidence type="ECO:0000256" key="15">
    <source>
        <dbReference type="SAM" id="SignalP"/>
    </source>
</evidence>
<dbReference type="Gene3D" id="3.30.200.20">
    <property type="entry name" value="Phosphorylase Kinase, domain 1"/>
    <property type="match status" value="1"/>
</dbReference>
<evidence type="ECO:0000256" key="3">
    <source>
        <dbReference type="ARBA" id="ARBA00012513"/>
    </source>
</evidence>
<proteinExistence type="inferred from homology"/>
<dbReference type="PROSITE" id="PS00107">
    <property type="entry name" value="PROTEIN_KINASE_ATP"/>
    <property type="match status" value="1"/>
</dbReference>
<keyword evidence="7 13" id="KW-0547">Nucleotide-binding</keyword>
<comment type="catalytic activity">
    <reaction evidence="11">
        <text>L-threonyl-[protein] + ATP = O-phospho-L-threonyl-[protein] + ADP + H(+)</text>
        <dbReference type="Rhea" id="RHEA:46608"/>
        <dbReference type="Rhea" id="RHEA-COMP:11060"/>
        <dbReference type="Rhea" id="RHEA-COMP:11605"/>
        <dbReference type="ChEBI" id="CHEBI:15378"/>
        <dbReference type="ChEBI" id="CHEBI:30013"/>
        <dbReference type="ChEBI" id="CHEBI:30616"/>
        <dbReference type="ChEBI" id="CHEBI:61977"/>
        <dbReference type="ChEBI" id="CHEBI:456216"/>
        <dbReference type="EC" id="2.7.11.1"/>
    </reaction>
</comment>
<dbReference type="EMBL" id="QRBI01000111">
    <property type="protein sequence ID" value="RMC10847.1"/>
    <property type="molecule type" value="Genomic_DNA"/>
</dbReference>
<dbReference type="InterPro" id="IPR051138">
    <property type="entry name" value="PIM_Ser/Thr_kinase"/>
</dbReference>
<keyword evidence="9 13" id="KW-0067">ATP-binding</keyword>
<dbReference type="Gene3D" id="1.10.510.10">
    <property type="entry name" value="Transferase(Phosphotransferase) domain 1"/>
    <property type="match status" value="1"/>
</dbReference>
<evidence type="ECO:0000256" key="8">
    <source>
        <dbReference type="ARBA" id="ARBA00022777"/>
    </source>
</evidence>
<feature type="chain" id="PRO_5017961046" description="Serine/threonine-protein kinase 1" evidence="15">
    <location>
        <begin position="30"/>
        <end position="330"/>
    </location>
</feature>
<evidence type="ECO:0000256" key="1">
    <source>
        <dbReference type="ARBA" id="ARBA00004192"/>
    </source>
</evidence>
<accession>A0A3M0KUT1</accession>
<dbReference type="Proteomes" id="UP000269221">
    <property type="component" value="Unassembled WGS sequence"/>
</dbReference>
<evidence type="ECO:0000256" key="11">
    <source>
        <dbReference type="ARBA" id="ARBA00047899"/>
    </source>
</evidence>
<evidence type="ECO:0000256" key="5">
    <source>
        <dbReference type="ARBA" id="ARBA00022527"/>
    </source>
</evidence>
<dbReference type="InterPro" id="IPR008271">
    <property type="entry name" value="Ser/Thr_kinase_AS"/>
</dbReference>
<keyword evidence="5 14" id="KW-0723">Serine/threonine-protein kinase</keyword>
<keyword evidence="15" id="KW-0732">Signal</keyword>
<dbReference type="PROSITE" id="PS50011">
    <property type="entry name" value="PROTEIN_KINASE_DOM"/>
    <property type="match status" value="1"/>
</dbReference>